<organism evidence="2 3">
    <name type="scientific">Thiothrix litoralis</name>
    <dbReference type="NCBI Taxonomy" id="2891210"/>
    <lineage>
        <taxon>Bacteria</taxon>
        <taxon>Pseudomonadati</taxon>
        <taxon>Pseudomonadota</taxon>
        <taxon>Gammaproteobacteria</taxon>
        <taxon>Thiotrichales</taxon>
        <taxon>Thiotrichaceae</taxon>
        <taxon>Thiothrix</taxon>
    </lineage>
</organism>
<name>A0ABX7WVC1_9GAMM</name>
<accession>A0ABX7WVC1</accession>
<keyword evidence="1" id="KW-0812">Transmembrane</keyword>
<keyword evidence="3" id="KW-1185">Reference proteome</keyword>
<reference evidence="2 3" key="1">
    <citation type="submission" date="2021-04" db="EMBL/GenBank/DDBJ databases">
        <title>Genomics, taxonomy and metabolism of representatives of sulfur bacteria of the genus Thiothrix: Thiothrix fructosivorans QT, Thiothrix unzii A1T and three new species, Thiothrix subterranea sp. nov., Thiothrix litoralis sp. nov. and 'Candidatus Thiothrix anitrata' sp. nov.</title>
        <authorList>
            <person name="Ravin N.V."/>
            <person name="Smolyakov D."/>
            <person name="Rudenko T.S."/>
            <person name="Mardanov A.V."/>
            <person name="Beletsky A.V."/>
            <person name="Markov N.D."/>
            <person name="Fomenkov A.I."/>
            <person name="Roberts R.J."/>
            <person name="Karnachuk O.V."/>
            <person name="Novikov A."/>
            <person name="Grabovich M.Y."/>
        </authorList>
    </citation>
    <scope>NUCLEOTIDE SEQUENCE [LARGE SCALE GENOMIC DNA]</scope>
    <source>
        <strain evidence="2 3">AS</strain>
    </source>
</reference>
<dbReference type="EMBL" id="CP072801">
    <property type="protein sequence ID" value="QTR47497.1"/>
    <property type="molecule type" value="Genomic_DNA"/>
</dbReference>
<keyword evidence="1" id="KW-1133">Transmembrane helix</keyword>
<protein>
    <submittedName>
        <fullName evidence="2">Uncharacterized protein</fullName>
    </submittedName>
</protein>
<dbReference type="Proteomes" id="UP000672039">
    <property type="component" value="Chromosome"/>
</dbReference>
<evidence type="ECO:0000256" key="1">
    <source>
        <dbReference type="SAM" id="Phobius"/>
    </source>
</evidence>
<evidence type="ECO:0000313" key="2">
    <source>
        <dbReference type="EMBL" id="QTR47497.1"/>
    </source>
</evidence>
<feature type="transmembrane region" description="Helical" evidence="1">
    <location>
        <begin position="77"/>
        <end position="99"/>
    </location>
</feature>
<gene>
    <name evidence="2" type="ORF">J9253_06060</name>
</gene>
<proteinExistence type="predicted"/>
<evidence type="ECO:0000313" key="3">
    <source>
        <dbReference type="Proteomes" id="UP000672039"/>
    </source>
</evidence>
<dbReference type="RefSeq" id="WP_210223764.1">
    <property type="nucleotide sequence ID" value="NZ_CP072801.1"/>
</dbReference>
<sequence length="123" mass="13957">MNNPLLSAAEQAHIDAARALHDQPYPTLLQPHTAWESLKQRAADIDYWRWFKVAATILNLAGFTYLLGMFMTYAEAFGWHSIYSVGLLLMGIYHLHAVWTMEADDGIKTLLHSTGMYVLVIAY</sequence>
<keyword evidence="1" id="KW-0472">Membrane</keyword>
<feature type="transmembrane region" description="Helical" evidence="1">
    <location>
        <begin position="50"/>
        <end position="71"/>
    </location>
</feature>